<name>A0A6I1MK28_9CLOT</name>
<sequence length="163" mass="19059">MEYSKLNHNAKKSWFISRIISTLIIGSILIGLDYFIIKVLHTQWGKNNAIFIHIIIGTIILLLLLNTFLYPFIEYKQWRYLIDNDKVDFSEGIFSIRRTIIPIIRIQHINLNQGPINRIFKLVDIEIVTAGGTHRIPNIELEKAEKISEYLKDKVKEKVEVNV</sequence>
<feature type="domain" description="YdbS-like PH" evidence="2">
    <location>
        <begin position="75"/>
        <end position="151"/>
    </location>
</feature>
<feature type="transmembrane region" description="Helical" evidence="1">
    <location>
        <begin position="15"/>
        <end position="37"/>
    </location>
</feature>
<dbReference type="PANTHER" id="PTHR34473">
    <property type="entry name" value="UPF0699 TRANSMEMBRANE PROTEIN YDBS"/>
    <property type="match status" value="1"/>
</dbReference>
<evidence type="ECO:0000313" key="4">
    <source>
        <dbReference type="Proteomes" id="UP000430345"/>
    </source>
</evidence>
<keyword evidence="4" id="KW-1185">Reference proteome</keyword>
<keyword evidence="1" id="KW-0812">Transmembrane</keyword>
<protein>
    <submittedName>
        <fullName evidence="3">PH domain-containing protein</fullName>
    </submittedName>
</protein>
<evidence type="ECO:0000259" key="2">
    <source>
        <dbReference type="Pfam" id="PF03703"/>
    </source>
</evidence>
<feature type="transmembrane region" description="Helical" evidence="1">
    <location>
        <begin position="49"/>
        <end position="73"/>
    </location>
</feature>
<accession>A0A6I1MK28</accession>
<gene>
    <name evidence="3" type="ORF">GBZ86_04775</name>
</gene>
<dbReference type="Proteomes" id="UP000430345">
    <property type="component" value="Unassembled WGS sequence"/>
</dbReference>
<dbReference type="Pfam" id="PF03703">
    <property type="entry name" value="bPH_2"/>
    <property type="match status" value="1"/>
</dbReference>
<reference evidence="3 4" key="1">
    <citation type="submission" date="2019-10" db="EMBL/GenBank/DDBJ databases">
        <title>The Genome Sequence of Clostridium tarantellae Isolated from Fish Brain.</title>
        <authorList>
            <person name="Bano L."/>
            <person name="Kiel M."/>
            <person name="Sales G."/>
            <person name="Doxey A.C."/>
            <person name="Mansfield M.J."/>
            <person name="Schiavone M."/>
            <person name="Rossetto O."/>
            <person name="Pirazzini M."/>
            <person name="Dobrindt U."/>
            <person name="Montecucco C."/>
        </authorList>
    </citation>
    <scope>NUCLEOTIDE SEQUENCE [LARGE SCALE GENOMIC DNA]</scope>
    <source>
        <strain evidence="3 4">DSM 3997</strain>
    </source>
</reference>
<keyword evidence="1" id="KW-0472">Membrane</keyword>
<proteinExistence type="predicted"/>
<dbReference type="RefSeq" id="WP_152888262.1">
    <property type="nucleotide sequence ID" value="NZ_WHJC01000037.1"/>
</dbReference>
<comment type="caution">
    <text evidence="3">The sequence shown here is derived from an EMBL/GenBank/DDBJ whole genome shotgun (WGS) entry which is preliminary data.</text>
</comment>
<evidence type="ECO:0000256" key="1">
    <source>
        <dbReference type="SAM" id="Phobius"/>
    </source>
</evidence>
<evidence type="ECO:0000313" key="3">
    <source>
        <dbReference type="EMBL" id="MPQ43073.1"/>
    </source>
</evidence>
<dbReference type="EMBL" id="WHJC01000037">
    <property type="protein sequence ID" value="MPQ43073.1"/>
    <property type="molecule type" value="Genomic_DNA"/>
</dbReference>
<keyword evidence="1" id="KW-1133">Transmembrane helix</keyword>
<dbReference type="AlphaFoldDB" id="A0A6I1MK28"/>
<organism evidence="3 4">
    <name type="scientific">Clostridium tarantellae</name>
    <dbReference type="NCBI Taxonomy" id="39493"/>
    <lineage>
        <taxon>Bacteria</taxon>
        <taxon>Bacillati</taxon>
        <taxon>Bacillota</taxon>
        <taxon>Clostridia</taxon>
        <taxon>Eubacteriales</taxon>
        <taxon>Clostridiaceae</taxon>
        <taxon>Clostridium</taxon>
    </lineage>
</organism>
<dbReference type="OrthoDB" id="1750577at2"/>
<dbReference type="InterPro" id="IPR005182">
    <property type="entry name" value="YdbS-like_PH"/>
</dbReference>
<dbReference type="PANTHER" id="PTHR34473:SF2">
    <property type="entry name" value="UPF0699 TRANSMEMBRANE PROTEIN YDBT"/>
    <property type="match status" value="1"/>
</dbReference>